<dbReference type="RefSeq" id="WP_100916270.1">
    <property type="nucleotide sequence ID" value="NZ_CP025057.1"/>
</dbReference>
<dbReference type="OrthoDB" id="391314at2"/>
<feature type="coiled-coil region" evidence="1">
    <location>
        <begin position="79"/>
        <end position="138"/>
    </location>
</feature>
<reference evidence="2 3" key="1">
    <citation type="submission" date="2017-12" db="EMBL/GenBank/DDBJ databases">
        <title>Complete genome sequence of Spiroplasma floricola 23-6 (ATCC 29989).</title>
        <authorList>
            <person name="Tsai Y.-M."/>
            <person name="Wu P.-S."/>
            <person name="Lo W.-S."/>
            <person name="Kuo C.-H."/>
        </authorList>
    </citation>
    <scope>NUCLEOTIDE SEQUENCE [LARGE SCALE GENOMIC DNA]</scope>
    <source>
        <strain evidence="2 3">23-6</strain>
    </source>
</reference>
<sequence length="154" mass="18687">MDSKNIILCFSKENYEIKGSMTLDEFKKYMSSLPKEEAIRIGKAMRKDVNEYLSLVPKRERKIIEKPVGPLGPIIDIDQTDWKEKYLEEKNKREKLEKEFNEFKIEVKQLITELRQEIKVLREENQQLREKVEYYDKKYKNEYDKKHDFSRGSR</sequence>
<dbReference type="AlphaFoldDB" id="A0A2K8SEL0"/>
<proteinExistence type="predicted"/>
<evidence type="ECO:0000313" key="3">
    <source>
        <dbReference type="Proteomes" id="UP000231823"/>
    </source>
</evidence>
<accession>A0A2K8SEL0</accession>
<keyword evidence="1" id="KW-0175">Coiled coil</keyword>
<dbReference type="EMBL" id="CP025057">
    <property type="protein sequence ID" value="AUB31280.1"/>
    <property type="molecule type" value="Genomic_DNA"/>
</dbReference>
<name>A0A2K8SEL0_9MOLU</name>
<dbReference type="Proteomes" id="UP000231823">
    <property type="component" value="Chromosome"/>
</dbReference>
<evidence type="ECO:0000313" key="2">
    <source>
        <dbReference type="EMBL" id="AUB31280.1"/>
    </source>
</evidence>
<evidence type="ECO:0000256" key="1">
    <source>
        <dbReference type="SAM" id="Coils"/>
    </source>
</evidence>
<protein>
    <submittedName>
        <fullName evidence="2">Uncharacterized protein</fullName>
    </submittedName>
</protein>
<gene>
    <name evidence="2" type="ORF">SFLOR_v1c02190</name>
</gene>
<keyword evidence="3" id="KW-1185">Reference proteome</keyword>
<organism evidence="2 3">
    <name type="scientific">Spiroplasma floricola 23-6</name>
    <dbReference type="NCBI Taxonomy" id="1336749"/>
    <lineage>
        <taxon>Bacteria</taxon>
        <taxon>Bacillati</taxon>
        <taxon>Mycoplasmatota</taxon>
        <taxon>Mollicutes</taxon>
        <taxon>Entomoplasmatales</taxon>
        <taxon>Spiroplasmataceae</taxon>
        <taxon>Spiroplasma</taxon>
    </lineage>
</organism>
<dbReference type="KEGG" id="sfz:SFLOR_v1c02190"/>